<organism evidence="1 2">
    <name type="scientific">Pantoea anthophila</name>
    <dbReference type="NCBI Taxonomy" id="470931"/>
    <lineage>
        <taxon>Bacteria</taxon>
        <taxon>Pseudomonadati</taxon>
        <taxon>Pseudomonadota</taxon>
        <taxon>Gammaproteobacteria</taxon>
        <taxon>Enterobacterales</taxon>
        <taxon>Erwiniaceae</taxon>
        <taxon>Pantoea</taxon>
    </lineage>
</organism>
<proteinExistence type="predicted"/>
<dbReference type="EMBL" id="VHIZ01000022">
    <property type="protein sequence ID" value="TPV31053.1"/>
    <property type="molecule type" value="Genomic_DNA"/>
</dbReference>
<comment type="caution">
    <text evidence="1">The sequence shown here is derived from an EMBL/GenBank/DDBJ whole genome shotgun (WGS) entry which is preliminary data.</text>
</comment>
<evidence type="ECO:0008006" key="3">
    <source>
        <dbReference type="Google" id="ProtNLM"/>
    </source>
</evidence>
<evidence type="ECO:0000313" key="1">
    <source>
        <dbReference type="EMBL" id="TPV31053.1"/>
    </source>
</evidence>
<name>A0ABY2ZCN2_9GAMM</name>
<gene>
    <name evidence="1" type="ORF">FJW00_03970</name>
</gene>
<accession>A0ABY2ZCN2</accession>
<keyword evidence="2" id="KW-1185">Reference proteome</keyword>
<protein>
    <recommendedName>
        <fullName evidence="3">Flagellar protein FliT</fullName>
    </recommendedName>
</protein>
<sequence length="92" mass="10537">MTEQDMQLLRDVLIGEATLAILNDNTRVSWPGILNKLNSFLKTESDIHRIDALKLAINDVSDEIKRRDALQRSAMGEFTMNSTDSYDDLTWH</sequence>
<dbReference type="RefSeq" id="WP_010670499.1">
    <property type="nucleotide sequence ID" value="NZ_JBBCLO010000004.1"/>
</dbReference>
<evidence type="ECO:0000313" key="2">
    <source>
        <dbReference type="Proteomes" id="UP000316142"/>
    </source>
</evidence>
<reference evidence="1 2" key="1">
    <citation type="submission" date="2019-06" db="EMBL/GenBank/DDBJ databases">
        <title>Taxogenomics and systematics of the genus Pantoea.</title>
        <authorList>
            <person name="Tambong J.T."/>
        </authorList>
    </citation>
    <scope>NUCLEOTIDE SEQUENCE [LARGE SCALE GENOMIC DNA]</scope>
    <source>
        <strain evidence="1 2">LMG 2558</strain>
    </source>
</reference>
<dbReference type="Proteomes" id="UP000316142">
    <property type="component" value="Unassembled WGS sequence"/>
</dbReference>